<reference evidence="13" key="1">
    <citation type="submission" date="2016-11" db="EMBL/GenBank/DDBJ databases">
        <authorList>
            <person name="Varghese N."/>
            <person name="Submissions S."/>
        </authorList>
    </citation>
    <scope>NUCLEOTIDE SEQUENCE [LARGE SCALE GENOMIC DNA]</scope>
    <source>
        <strain evidence="13">DSM 17456</strain>
    </source>
</reference>
<protein>
    <recommendedName>
        <fullName evidence="10">Flagellar protein FliL</fullName>
    </recommendedName>
</protein>
<dbReference type="EMBL" id="FSRG01000008">
    <property type="protein sequence ID" value="SIO38175.1"/>
    <property type="molecule type" value="Genomic_DNA"/>
</dbReference>
<evidence type="ECO:0000313" key="12">
    <source>
        <dbReference type="EMBL" id="SIO38175.1"/>
    </source>
</evidence>
<keyword evidence="12" id="KW-0282">Flagellum</keyword>
<proteinExistence type="inferred from homology"/>
<evidence type="ECO:0000256" key="11">
    <source>
        <dbReference type="SAM" id="MobiDB-lite"/>
    </source>
</evidence>
<keyword evidence="6 10" id="KW-0812">Transmembrane</keyword>
<feature type="transmembrane region" description="Helical" evidence="10">
    <location>
        <begin position="91"/>
        <end position="111"/>
    </location>
</feature>
<feature type="compositionally biased region" description="Acidic residues" evidence="11">
    <location>
        <begin position="51"/>
        <end position="60"/>
    </location>
</feature>
<dbReference type="GO" id="GO:0009425">
    <property type="term" value="C:bacterial-type flagellum basal body"/>
    <property type="evidence" value="ECO:0007669"/>
    <property type="project" value="InterPro"/>
</dbReference>
<evidence type="ECO:0000256" key="8">
    <source>
        <dbReference type="ARBA" id="ARBA00022989"/>
    </source>
</evidence>
<feature type="region of interest" description="Disordered" evidence="11">
    <location>
        <begin position="51"/>
        <end position="70"/>
    </location>
</feature>
<dbReference type="PANTHER" id="PTHR35091">
    <property type="entry name" value="FLAGELLAR PROTEIN FLIL"/>
    <property type="match status" value="1"/>
</dbReference>
<feature type="region of interest" description="Disordered" evidence="11">
    <location>
        <begin position="1"/>
        <end position="37"/>
    </location>
</feature>
<evidence type="ECO:0000256" key="7">
    <source>
        <dbReference type="ARBA" id="ARBA00022779"/>
    </source>
</evidence>
<keyword evidence="12" id="KW-0969">Cilium</keyword>
<comment type="similarity">
    <text evidence="3 10">Belongs to the FliL family.</text>
</comment>
<dbReference type="Proteomes" id="UP000184694">
    <property type="component" value="Unassembled WGS sequence"/>
</dbReference>
<evidence type="ECO:0000256" key="10">
    <source>
        <dbReference type="RuleBase" id="RU364125"/>
    </source>
</evidence>
<dbReference type="RefSeq" id="WP_084539522.1">
    <property type="nucleotide sequence ID" value="NZ_FSRG01000008.1"/>
</dbReference>
<organism evidence="12 13">
    <name type="scientific">Halodesulfovibrio marinisediminis DSM 17456</name>
    <dbReference type="NCBI Taxonomy" id="1121457"/>
    <lineage>
        <taxon>Bacteria</taxon>
        <taxon>Pseudomonadati</taxon>
        <taxon>Thermodesulfobacteriota</taxon>
        <taxon>Desulfovibrionia</taxon>
        <taxon>Desulfovibrionales</taxon>
        <taxon>Desulfovibrionaceae</taxon>
        <taxon>Halodesulfovibrio</taxon>
    </lineage>
</organism>
<keyword evidence="7 10" id="KW-0283">Flagellar rotation</keyword>
<dbReference type="Pfam" id="PF03748">
    <property type="entry name" value="FliL"/>
    <property type="match status" value="1"/>
</dbReference>
<sequence length="240" mass="27558">MANDPTNRPGSAGIQKAQLDMDTLSTPGSMMPNKDDKVELDLDDAPFLMDDEDEEEEQVFDDATPTDVDSFSSPAEFEAASDAARKRKRKLMFGGLGLLVIALIAVGWNMLQPQDVPRPVKRVVKKEKGKYDPPPIVQKDKFDVTWEPFWVEQRDNKKEIRFLVCKFAVFTDNEKLAWEAKNKKVTLRDAIFYYLRNKDLKFLSDKENVQLLKSDLLTVVNQYMGHGQFKDVFIENYLVK</sequence>
<name>A0A1N6J1R1_9BACT</name>
<evidence type="ECO:0000256" key="5">
    <source>
        <dbReference type="ARBA" id="ARBA00022500"/>
    </source>
</evidence>
<dbReference type="STRING" id="1121457.SAMN02745161_3070"/>
<keyword evidence="12" id="KW-0966">Cell projection</keyword>
<dbReference type="GO" id="GO:0071978">
    <property type="term" value="P:bacterial-type flagellum-dependent swarming motility"/>
    <property type="evidence" value="ECO:0007669"/>
    <property type="project" value="TreeGrafter"/>
</dbReference>
<dbReference type="OrthoDB" id="5470759at2"/>
<evidence type="ECO:0000313" key="13">
    <source>
        <dbReference type="Proteomes" id="UP000184694"/>
    </source>
</evidence>
<dbReference type="GO" id="GO:0005886">
    <property type="term" value="C:plasma membrane"/>
    <property type="evidence" value="ECO:0007669"/>
    <property type="project" value="UniProtKB-SubCell"/>
</dbReference>
<accession>A0A1N6J1R1</accession>
<evidence type="ECO:0000256" key="9">
    <source>
        <dbReference type="ARBA" id="ARBA00023136"/>
    </source>
</evidence>
<evidence type="ECO:0000256" key="2">
    <source>
        <dbReference type="ARBA" id="ARBA00004162"/>
    </source>
</evidence>
<keyword evidence="5 10" id="KW-0145">Chemotaxis</keyword>
<dbReference type="GO" id="GO:0006935">
    <property type="term" value="P:chemotaxis"/>
    <property type="evidence" value="ECO:0007669"/>
    <property type="project" value="UniProtKB-KW"/>
</dbReference>
<evidence type="ECO:0000256" key="4">
    <source>
        <dbReference type="ARBA" id="ARBA00022475"/>
    </source>
</evidence>
<dbReference type="InterPro" id="IPR005503">
    <property type="entry name" value="FliL"/>
</dbReference>
<comment type="function">
    <text evidence="1 10">Controls the rotational direction of flagella during chemotaxis.</text>
</comment>
<keyword evidence="13" id="KW-1185">Reference proteome</keyword>
<dbReference type="PANTHER" id="PTHR35091:SF2">
    <property type="entry name" value="FLAGELLAR PROTEIN FLIL"/>
    <property type="match status" value="1"/>
</dbReference>
<evidence type="ECO:0000256" key="3">
    <source>
        <dbReference type="ARBA" id="ARBA00008281"/>
    </source>
</evidence>
<comment type="subcellular location">
    <subcellularLocation>
        <location evidence="2">Cell membrane</location>
        <topology evidence="2">Single-pass membrane protein</topology>
    </subcellularLocation>
</comment>
<dbReference type="AlphaFoldDB" id="A0A1N6J1R1"/>
<keyword evidence="9 10" id="KW-0472">Membrane</keyword>
<evidence type="ECO:0000256" key="1">
    <source>
        <dbReference type="ARBA" id="ARBA00002254"/>
    </source>
</evidence>
<keyword evidence="8 10" id="KW-1133">Transmembrane helix</keyword>
<gene>
    <name evidence="12" type="ORF">SAMN02745161_3070</name>
</gene>
<evidence type="ECO:0000256" key="6">
    <source>
        <dbReference type="ARBA" id="ARBA00022692"/>
    </source>
</evidence>
<keyword evidence="4 10" id="KW-1003">Cell membrane</keyword>